<dbReference type="PROSITE" id="PS50011">
    <property type="entry name" value="PROTEIN_KINASE_DOM"/>
    <property type="match status" value="1"/>
</dbReference>
<dbReference type="InterPro" id="IPR008271">
    <property type="entry name" value="Ser/Thr_kinase_AS"/>
</dbReference>
<dbReference type="SMART" id="SM00220">
    <property type="entry name" value="S_TKc"/>
    <property type="match status" value="1"/>
</dbReference>
<evidence type="ECO:0000256" key="1">
    <source>
        <dbReference type="ARBA" id="ARBA00012513"/>
    </source>
</evidence>
<dbReference type="SUPFAM" id="SSF56112">
    <property type="entry name" value="Protein kinase-like (PK-like)"/>
    <property type="match status" value="1"/>
</dbReference>
<comment type="catalytic activity">
    <reaction evidence="8">
        <text>L-seryl-[protein] + ATP = O-phospho-L-seryl-[protein] + ADP + H(+)</text>
        <dbReference type="Rhea" id="RHEA:17989"/>
        <dbReference type="Rhea" id="RHEA-COMP:9863"/>
        <dbReference type="Rhea" id="RHEA-COMP:11604"/>
        <dbReference type="ChEBI" id="CHEBI:15378"/>
        <dbReference type="ChEBI" id="CHEBI:29999"/>
        <dbReference type="ChEBI" id="CHEBI:30616"/>
        <dbReference type="ChEBI" id="CHEBI:83421"/>
        <dbReference type="ChEBI" id="CHEBI:456216"/>
        <dbReference type="EC" id="2.7.11.1"/>
    </reaction>
</comment>
<evidence type="ECO:0000256" key="3">
    <source>
        <dbReference type="ARBA" id="ARBA00022679"/>
    </source>
</evidence>
<evidence type="ECO:0000256" key="2">
    <source>
        <dbReference type="ARBA" id="ARBA00022527"/>
    </source>
</evidence>
<dbReference type="Proteomes" id="UP000594262">
    <property type="component" value="Unplaced"/>
</dbReference>
<keyword evidence="3" id="KW-0808">Transferase</keyword>
<feature type="domain" description="Protein kinase" evidence="11">
    <location>
        <begin position="21"/>
        <end position="290"/>
    </location>
</feature>
<dbReference type="GO" id="GO:0004674">
    <property type="term" value="F:protein serine/threonine kinase activity"/>
    <property type="evidence" value="ECO:0007669"/>
    <property type="project" value="UniProtKB-KW"/>
</dbReference>
<evidence type="ECO:0000256" key="8">
    <source>
        <dbReference type="ARBA" id="ARBA00048679"/>
    </source>
</evidence>
<keyword evidence="5" id="KW-0418">Kinase</keyword>
<dbReference type="PANTHER" id="PTHR45998:SF2">
    <property type="entry name" value="SERINE_THREONINE-PROTEIN KINASE 16"/>
    <property type="match status" value="1"/>
</dbReference>
<dbReference type="EnsemblMetazoa" id="CLYHEMT014397.1">
    <property type="protein sequence ID" value="CLYHEMP014397.1"/>
    <property type="gene ID" value="CLYHEMG014397"/>
</dbReference>
<dbReference type="InterPro" id="IPR000719">
    <property type="entry name" value="Prot_kinase_dom"/>
</dbReference>
<feature type="binding site" evidence="9">
    <location>
        <position position="48"/>
    </location>
    <ligand>
        <name>ATP</name>
        <dbReference type="ChEBI" id="CHEBI:30616"/>
    </ligand>
</feature>
<evidence type="ECO:0000256" key="6">
    <source>
        <dbReference type="ARBA" id="ARBA00022840"/>
    </source>
</evidence>
<dbReference type="GO" id="GO:0005524">
    <property type="term" value="F:ATP binding"/>
    <property type="evidence" value="ECO:0007669"/>
    <property type="project" value="UniProtKB-UniRule"/>
</dbReference>
<evidence type="ECO:0000313" key="12">
    <source>
        <dbReference type="EnsemblMetazoa" id="CLYHEMP014397.1"/>
    </source>
</evidence>
<dbReference type="Gene3D" id="1.10.510.10">
    <property type="entry name" value="Transferase(Phosphotransferase) domain 1"/>
    <property type="match status" value="1"/>
</dbReference>
<dbReference type="Pfam" id="PF00069">
    <property type="entry name" value="Pkinase"/>
    <property type="match status" value="1"/>
</dbReference>
<keyword evidence="2 10" id="KW-0723">Serine/threonine-protein kinase</keyword>
<evidence type="ECO:0000313" key="13">
    <source>
        <dbReference type="Proteomes" id="UP000594262"/>
    </source>
</evidence>
<keyword evidence="4 9" id="KW-0547">Nucleotide-binding</keyword>
<dbReference type="InterPro" id="IPR011009">
    <property type="entry name" value="Kinase-like_dom_sf"/>
</dbReference>
<reference evidence="12" key="1">
    <citation type="submission" date="2021-01" db="UniProtKB">
        <authorList>
            <consortium name="EnsemblMetazoa"/>
        </authorList>
    </citation>
    <scope>IDENTIFICATION</scope>
</reference>
<evidence type="ECO:0000256" key="7">
    <source>
        <dbReference type="ARBA" id="ARBA00047899"/>
    </source>
</evidence>
<proteinExistence type="inferred from homology"/>
<dbReference type="InterPro" id="IPR017441">
    <property type="entry name" value="Protein_kinase_ATP_BS"/>
</dbReference>
<evidence type="ECO:0000256" key="5">
    <source>
        <dbReference type="ARBA" id="ARBA00022777"/>
    </source>
</evidence>
<keyword evidence="6 9" id="KW-0067">ATP-binding</keyword>
<name>A0A7M5WWX5_9CNID</name>
<accession>A0A7M5WWX5</accession>
<protein>
    <recommendedName>
        <fullName evidence="1">non-specific serine/threonine protein kinase</fullName>
        <ecNumber evidence="1">2.7.11.1</ecNumber>
    </recommendedName>
</protein>
<comment type="catalytic activity">
    <reaction evidence="7">
        <text>L-threonyl-[protein] + ATP = O-phospho-L-threonyl-[protein] + ADP + H(+)</text>
        <dbReference type="Rhea" id="RHEA:46608"/>
        <dbReference type="Rhea" id="RHEA-COMP:11060"/>
        <dbReference type="Rhea" id="RHEA-COMP:11605"/>
        <dbReference type="ChEBI" id="CHEBI:15378"/>
        <dbReference type="ChEBI" id="CHEBI:30013"/>
        <dbReference type="ChEBI" id="CHEBI:30616"/>
        <dbReference type="ChEBI" id="CHEBI:61977"/>
        <dbReference type="ChEBI" id="CHEBI:456216"/>
        <dbReference type="EC" id="2.7.11.1"/>
    </reaction>
</comment>
<dbReference type="InterPro" id="IPR052239">
    <property type="entry name" value="Ser/Thr-specific_kinases"/>
</dbReference>
<dbReference type="OrthoDB" id="248923at2759"/>
<dbReference type="AlphaFoldDB" id="A0A7M5WWX5"/>
<evidence type="ECO:0000259" key="11">
    <source>
        <dbReference type="PROSITE" id="PS50011"/>
    </source>
</evidence>
<evidence type="ECO:0000256" key="4">
    <source>
        <dbReference type="ARBA" id="ARBA00022741"/>
    </source>
</evidence>
<evidence type="ECO:0000256" key="9">
    <source>
        <dbReference type="PROSITE-ProRule" id="PRU10141"/>
    </source>
</evidence>
<dbReference type="PROSITE" id="PS00108">
    <property type="entry name" value="PROTEIN_KINASE_ST"/>
    <property type="match status" value="1"/>
</dbReference>
<keyword evidence="13" id="KW-1185">Reference proteome</keyword>
<dbReference type="EC" id="2.7.11.1" evidence="1"/>
<sequence length="290" mass="32428">MGQLMCCQYVGKSVTVNGTTYSVDKTIGEGAFSFVQLMSKGSKKYALKRVLIQLPEHNEMVGRETKAHRAINNRYVMPLIDSEVVTKSNMKEARLLFPYHRLGSVQEMIEVAQISKNPIAEKEILQIFKTLCEGVLAFHKLDPPLAHRDIKPHNMLIIERGAILMDLGSVRPARVPISSRKEALALQESAAQECTAAFRAPELFEVPSECMINEKTDVWSLGCTLFALCYGESPCDGSALSAVNPQIKVIEGKYSMDLHKLIFAMLKVEPEERPYVEDVLSILNEMQPNL</sequence>
<organism evidence="12 13">
    <name type="scientific">Clytia hemisphaerica</name>
    <dbReference type="NCBI Taxonomy" id="252671"/>
    <lineage>
        <taxon>Eukaryota</taxon>
        <taxon>Metazoa</taxon>
        <taxon>Cnidaria</taxon>
        <taxon>Hydrozoa</taxon>
        <taxon>Hydroidolina</taxon>
        <taxon>Leptothecata</taxon>
        <taxon>Obeliida</taxon>
        <taxon>Clytiidae</taxon>
        <taxon>Clytia</taxon>
    </lineage>
</organism>
<comment type="similarity">
    <text evidence="10">Belongs to the protein kinase superfamily.</text>
</comment>
<dbReference type="GO" id="GO:0005794">
    <property type="term" value="C:Golgi apparatus"/>
    <property type="evidence" value="ECO:0007669"/>
    <property type="project" value="TreeGrafter"/>
</dbReference>
<dbReference type="PROSITE" id="PS00107">
    <property type="entry name" value="PROTEIN_KINASE_ATP"/>
    <property type="match status" value="1"/>
</dbReference>
<evidence type="ECO:0000256" key="10">
    <source>
        <dbReference type="RuleBase" id="RU000304"/>
    </source>
</evidence>
<dbReference type="PANTHER" id="PTHR45998">
    <property type="entry name" value="SERINE/THREONINE-PROTEIN KINASE 16"/>
    <property type="match status" value="1"/>
</dbReference>